<dbReference type="Proteomes" id="UP000054558">
    <property type="component" value="Unassembled WGS sequence"/>
</dbReference>
<name>A0A1Y1IEG4_KLENI</name>
<dbReference type="Gene3D" id="3.90.550.10">
    <property type="entry name" value="Spore Coat Polysaccharide Biosynthesis Protein SpsA, Chain A"/>
    <property type="match status" value="1"/>
</dbReference>
<sequence length="770" mass="85100">MNLSPTLQRSPSLRRTTSSLRGLQRRTNWTLVVVVLTVLHLSATFLYYTFLAGTGEVKQGGTPKKVAINYDAEVALLREELAQSQEALREERLARHTLLATDPGGRRGHQEIEIVFPLGPGALETKTNGVLPDRTRDPLQPLISVIISARKQGGTISDAIQSVFAQTYPHWELILVDDNSADDTAARCREALTKHTQHPVTFIRKGSTGIVDGLNRGLELARGDWIVALAPTDRLAPGYFADVAEGAAADFRAQIFLGCMELETGKQRTWCFPDGWSLSGLTQPSDLPLGFAVRRDLVSDVGGFDPACPEQIHHWNFWLSALRYRPKVRFLPKVVLFHASGEASDALSADGHEGYVSAVERAEAAAMVRTLHPDVFEPSQLLADHETLAFMSTETLTGVLSRCYQFPGHPVLPFWKGLYWEAQGEHVQAVELVTESLRAAQNGTRFADRWQQHFWLALFHEANGSLMAALTHARLALTFNHFDELLRALSRLEIQVNGLKPGVSGAHLLPVPYYWSNEEEVERIRQRSLSGKLGRLAELEAGLGRTRRKHVELVALLETLRDHPCQQKQGPRGPFNLVRNPHFDGRREWFNFGLGFDIDPANGRSGNVKEEQPALSLQSFRLDEQRGAMQSVTVDQRVAGPILISAWHKGQGVVGPADEGLGLLLEVHYQNGSDVLQSMVHFAPGTHDWEDVSAVVSGGAPIASIDVTILFVGHSGQLWVDDVGVVELRKAACLCPPNTFYDPTPARECSPCPEEHVCVHGFKVERDVGM</sequence>
<keyword evidence="2" id="KW-0472">Membrane</keyword>
<feature type="transmembrane region" description="Helical" evidence="2">
    <location>
        <begin position="29"/>
        <end position="50"/>
    </location>
</feature>
<dbReference type="EMBL" id="DF237241">
    <property type="protein sequence ID" value="GAQ86488.1"/>
    <property type="molecule type" value="Genomic_DNA"/>
</dbReference>
<keyword evidence="2" id="KW-1133">Transmembrane helix</keyword>
<feature type="domain" description="Glycosyltransferase 2-like" evidence="3">
    <location>
        <begin position="144"/>
        <end position="245"/>
    </location>
</feature>
<dbReference type="InterPro" id="IPR001173">
    <property type="entry name" value="Glyco_trans_2-like"/>
</dbReference>
<dbReference type="PANTHER" id="PTHR43685:SF2">
    <property type="entry name" value="GLYCOSYLTRANSFERASE 2-LIKE DOMAIN-CONTAINING PROTEIN"/>
    <property type="match status" value="1"/>
</dbReference>
<dbReference type="Gene3D" id="2.60.120.260">
    <property type="entry name" value="Galactose-binding domain-like"/>
    <property type="match status" value="1"/>
</dbReference>
<organism evidence="4 5">
    <name type="scientific">Klebsormidium nitens</name>
    <name type="common">Green alga</name>
    <name type="synonym">Ulothrix nitens</name>
    <dbReference type="NCBI Taxonomy" id="105231"/>
    <lineage>
        <taxon>Eukaryota</taxon>
        <taxon>Viridiplantae</taxon>
        <taxon>Streptophyta</taxon>
        <taxon>Klebsormidiophyceae</taxon>
        <taxon>Klebsormidiales</taxon>
        <taxon>Klebsormidiaceae</taxon>
        <taxon>Klebsormidium</taxon>
    </lineage>
</organism>
<dbReference type="STRING" id="105231.A0A1Y1IEG4"/>
<protein>
    <recommendedName>
        <fullName evidence="3">Glycosyltransferase 2-like domain-containing protein</fullName>
    </recommendedName>
</protein>
<keyword evidence="5" id="KW-1185">Reference proteome</keyword>
<evidence type="ECO:0000313" key="5">
    <source>
        <dbReference type="Proteomes" id="UP000054558"/>
    </source>
</evidence>
<dbReference type="SUPFAM" id="SSF53448">
    <property type="entry name" value="Nucleotide-diphospho-sugar transferases"/>
    <property type="match status" value="1"/>
</dbReference>
<evidence type="ECO:0000313" key="4">
    <source>
        <dbReference type="EMBL" id="GAQ86488.1"/>
    </source>
</evidence>
<proteinExistence type="predicted"/>
<dbReference type="InterPro" id="IPR029044">
    <property type="entry name" value="Nucleotide-diphossugar_trans"/>
</dbReference>
<dbReference type="OrthoDB" id="3784at2759"/>
<accession>A0A1Y1IEG4</accession>
<dbReference type="Pfam" id="PF00535">
    <property type="entry name" value="Glycos_transf_2"/>
    <property type="match status" value="1"/>
</dbReference>
<dbReference type="AlphaFoldDB" id="A0A1Y1IEG4"/>
<feature type="coiled-coil region" evidence="1">
    <location>
        <begin position="67"/>
        <end position="94"/>
    </location>
</feature>
<gene>
    <name evidence="4" type="ORF">KFL_002920050</name>
</gene>
<reference evidence="4 5" key="1">
    <citation type="journal article" date="2014" name="Nat. Commun.">
        <title>Klebsormidium flaccidum genome reveals primary factors for plant terrestrial adaptation.</title>
        <authorList>
            <person name="Hori K."/>
            <person name="Maruyama F."/>
            <person name="Fujisawa T."/>
            <person name="Togashi T."/>
            <person name="Yamamoto N."/>
            <person name="Seo M."/>
            <person name="Sato S."/>
            <person name="Yamada T."/>
            <person name="Mori H."/>
            <person name="Tajima N."/>
            <person name="Moriyama T."/>
            <person name="Ikeuchi M."/>
            <person name="Watanabe M."/>
            <person name="Wada H."/>
            <person name="Kobayashi K."/>
            <person name="Saito M."/>
            <person name="Masuda T."/>
            <person name="Sasaki-Sekimoto Y."/>
            <person name="Mashiguchi K."/>
            <person name="Awai K."/>
            <person name="Shimojima M."/>
            <person name="Masuda S."/>
            <person name="Iwai M."/>
            <person name="Nobusawa T."/>
            <person name="Narise T."/>
            <person name="Kondo S."/>
            <person name="Saito H."/>
            <person name="Sato R."/>
            <person name="Murakawa M."/>
            <person name="Ihara Y."/>
            <person name="Oshima-Yamada Y."/>
            <person name="Ohtaka K."/>
            <person name="Satoh M."/>
            <person name="Sonobe K."/>
            <person name="Ishii M."/>
            <person name="Ohtani R."/>
            <person name="Kanamori-Sato M."/>
            <person name="Honoki R."/>
            <person name="Miyazaki D."/>
            <person name="Mochizuki H."/>
            <person name="Umetsu J."/>
            <person name="Higashi K."/>
            <person name="Shibata D."/>
            <person name="Kamiya Y."/>
            <person name="Sato N."/>
            <person name="Nakamura Y."/>
            <person name="Tabata S."/>
            <person name="Ida S."/>
            <person name="Kurokawa K."/>
            <person name="Ohta H."/>
        </authorList>
    </citation>
    <scope>NUCLEOTIDE SEQUENCE [LARGE SCALE GENOMIC DNA]</scope>
    <source>
        <strain evidence="4 5">NIES-2285</strain>
    </source>
</reference>
<keyword evidence="2" id="KW-0812">Transmembrane</keyword>
<evidence type="ECO:0000256" key="2">
    <source>
        <dbReference type="SAM" id="Phobius"/>
    </source>
</evidence>
<evidence type="ECO:0000259" key="3">
    <source>
        <dbReference type="Pfam" id="PF00535"/>
    </source>
</evidence>
<evidence type="ECO:0000256" key="1">
    <source>
        <dbReference type="SAM" id="Coils"/>
    </source>
</evidence>
<dbReference type="PANTHER" id="PTHR43685">
    <property type="entry name" value="GLYCOSYLTRANSFERASE"/>
    <property type="match status" value="1"/>
</dbReference>
<keyword evidence="1" id="KW-0175">Coiled coil</keyword>
<dbReference type="InterPro" id="IPR050834">
    <property type="entry name" value="Glycosyltransf_2"/>
</dbReference>